<feature type="region of interest" description="Disordered" evidence="4">
    <location>
        <begin position="1"/>
        <end position="39"/>
    </location>
</feature>
<dbReference type="EMBL" id="QWIN01000011">
    <property type="protein sequence ID" value="RMY62473.1"/>
    <property type="molecule type" value="Genomic_DNA"/>
</dbReference>
<proteinExistence type="inferred from homology"/>
<evidence type="ECO:0000313" key="6">
    <source>
        <dbReference type="Proteomes" id="UP000270230"/>
    </source>
</evidence>
<comment type="caution">
    <text evidence="5">The sequence shown here is derived from an EMBL/GenBank/DDBJ whole genome shotgun (WGS) entry which is preliminary data.</text>
</comment>
<name>A0A3M7DEA0_HORWE</name>
<accession>A0A3M7DEA0</accession>
<gene>
    <name evidence="5" type="ORF">D0865_00397</name>
</gene>
<evidence type="ECO:0000256" key="3">
    <source>
        <dbReference type="ARBA" id="ARBA00029631"/>
    </source>
</evidence>
<feature type="compositionally biased region" description="Basic and acidic residues" evidence="4">
    <location>
        <begin position="19"/>
        <end position="30"/>
    </location>
</feature>
<dbReference type="Pfam" id="PF10558">
    <property type="entry name" value="MTP18"/>
    <property type="match status" value="1"/>
</dbReference>
<dbReference type="GO" id="GO:0005739">
    <property type="term" value="C:mitochondrion"/>
    <property type="evidence" value="ECO:0007669"/>
    <property type="project" value="TreeGrafter"/>
</dbReference>
<feature type="region of interest" description="Disordered" evidence="4">
    <location>
        <begin position="144"/>
        <end position="168"/>
    </location>
</feature>
<comment type="similarity">
    <text evidence="1">Belongs to the MTFP1 family.</text>
</comment>
<evidence type="ECO:0000256" key="1">
    <source>
        <dbReference type="ARBA" id="ARBA00009224"/>
    </source>
</evidence>
<dbReference type="PANTHER" id="PTHR11001:SF2">
    <property type="entry name" value="MITOCHONDRIAL FISSION PROCESS PROTEIN 1"/>
    <property type="match status" value="1"/>
</dbReference>
<dbReference type="Proteomes" id="UP000270230">
    <property type="component" value="Unassembled WGS sequence"/>
</dbReference>
<dbReference type="PANTHER" id="PTHR11001">
    <property type="entry name" value="MITOCHONDRIAL FISSION PROCESS PROTEIN 1"/>
    <property type="match status" value="1"/>
</dbReference>
<reference evidence="5 6" key="1">
    <citation type="journal article" date="2018" name="BMC Genomics">
        <title>Genomic evidence for intraspecific hybridization in a clonal and extremely halotolerant yeast.</title>
        <authorList>
            <person name="Gostincar C."/>
            <person name="Stajich J.E."/>
            <person name="Zupancic J."/>
            <person name="Zalar P."/>
            <person name="Gunde-Cimerman N."/>
        </authorList>
    </citation>
    <scope>NUCLEOTIDE SEQUENCE [LARGE SCALE GENOMIC DNA]</scope>
    <source>
        <strain evidence="5 6">EXF-151</strain>
    </source>
</reference>
<evidence type="ECO:0000256" key="4">
    <source>
        <dbReference type="SAM" id="MobiDB-lite"/>
    </source>
</evidence>
<dbReference type="GO" id="GO:0000266">
    <property type="term" value="P:mitochondrial fission"/>
    <property type="evidence" value="ECO:0007669"/>
    <property type="project" value="TreeGrafter"/>
</dbReference>
<evidence type="ECO:0000313" key="5">
    <source>
        <dbReference type="EMBL" id="RMY62473.1"/>
    </source>
</evidence>
<evidence type="ECO:0000256" key="2">
    <source>
        <dbReference type="ARBA" id="ARBA00017835"/>
    </source>
</evidence>
<dbReference type="InterPro" id="IPR019560">
    <property type="entry name" value="Mitochondrial_18_kDa_protein"/>
</dbReference>
<dbReference type="AlphaFoldDB" id="A0A3M7DEA0"/>
<dbReference type="OrthoDB" id="424969at2759"/>
<sequence length="315" mass="35423">MANNNNSSNQDPNQLSTIEPERSQTEKRPDFSAPLPRKKLPHDLQETLDNEEKWWSLLTQGKGGESTDSSVRYAGYAARLRTIMLSAHRYVAYTSDVGESFRPVAHPYLVRGAYGVSWAYLIGDVGYEGYKAYVRNQATRFPNALHDLPTTPAKPGEQGEAKMGGSAAKTEEGKVAPIDHWGTVMAQRALFQGLASMGLPAFTIHSIVRYSGRYLQNAKNARIRTWGPIGLGLAAVPALPYIFDEPVEKATDDGVCLKRLKRPNRFAREIKLRIFKDDKIREYDAEIGRLGLMVQQHMRMYDMTEENGNTWIEWG</sequence>
<organism evidence="5 6">
    <name type="scientific">Hortaea werneckii</name>
    <name type="common">Black yeast</name>
    <name type="synonym">Cladosporium werneckii</name>
    <dbReference type="NCBI Taxonomy" id="91943"/>
    <lineage>
        <taxon>Eukaryota</taxon>
        <taxon>Fungi</taxon>
        <taxon>Dikarya</taxon>
        <taxon>Ascomycota</taxon>
        <taxon>Pezizomycotina</taxon>
        <taxon>Dothideomycetes</taxon>
        <taxon>Dothideomycetidae</taxon>
        <taxon>Mycosphaerellales</taxon>
        <taxon>Teratosphaeriaceae</taxon>
        <taxon>Hortaea</taxon>
    </lineage>
</organism>
<protein>
    <recommendedName>
        <fullName evidence="2">Mitochondrial fission process protein 1</fullName>
    </recommendedName>
    <alternativeName>
        <fullName evidence="3">Mitochondrial 18 kDa protein</fullName>
    </alternativeName>
</protein>